<comment type="caution">
    <text evidence="1">The sequence shown here is derived from an EMBL/GenBank/DDBJ whole genome shotgun (WGS) entry which is preliminary data.</text>
</comment>
<evidence type="ECO:0000313" key="2">
    <source>
        <dbReference type="Proteomes" id="UP001162156"/>
    </source>
</evidence>
<dbReference type="Proteomes" id="UP001162156">
    <property type="component" value="Unassembled WGS sequence"/>
</dbReference>
<organism evidence="1 2">
    <name type="scientific">Rhamnusium bicolor</name>
    <dbReference type="NCBI Taxonomy" id="1586634"/>
    <lineage>
        <taxon>Eukaryota</taxon>
        <taxon>Metazoa</taxon>
        <taxon>Ecdysozoa</taxon>
        <taxon>Arthropoda</taxon>
        <taxon>Hexapoda</taxon>
        <taxon>Insecta</taxon>
        <taxon>Pterygota</taxon>
        <taxon>Neoptera</taxon>
        <taxon>Endopterygota</taxon>
        <taxon>Coleoptera</taxon>
        <taxon>Polyphaga</taxon>
        <taxon>Cucujiformia</taxon>
        <taxon>Chrysomeloidea</taxon>
        <taxon>Cerambycidae</taxon>
        <taxon>Lepturinae</taxon>
        <taxon>Rhagiini</taxon>
        <taxon>Rhamnusium</taxon>
    </lineage>
</organism>
<gene>
    <name evidence="1" type="ORF">NQ314_002989</name>
</gene>
<protein>
    <submittedName>
        <fullName evidence="1">Uncharacterized protein</fullName>
    </submittedName>
</protein>
<proteinExistence type="predicted"/>
<keyword evidence="2" id="KW-1185">Reference proteome</keyword>
<reference evidence="1" key="1">
    <citation type="journal article" date="2023" name="Insect Mol. Biol.">
        <title>Genome sequencing provides insights into the evolution of gene families encoding plant cell wall-degrading enzymes in longhorned beetles.</title>
        <authorList>
            <person name="Shin N.R."/>
            <person name="Okamura Y."/>
            <person name="Kirsch R."/>
            <person name="Pauchet Y."/>
        </authorList>
    </citation>
    <scope>NUCLEOTIDE SEQUENCE</scope>
    <source>
        <strain evidence="1">RBIC_L_NR</strain>
    </source>
</reference>
<sequence length="81" mass="9669">MELKPIFNIFYKYKETDSLIKCIRLKSYCEQPRIHEILHIKCPIIRLIRCQMDHMDNRLSDAFNICNRFGISEYSVCPKGS</sequence>
<name>A0AAV8ZP45_9CUCU</name>
<dbReference type="EMBL" id="JANEYF010000880">
    <property type="protein sequence ID" value="KAJ8967261.1"/>
    <property type="molecule type" value="Genomic_DNA"/>
</dbReference>
<accession>A0AAV8ZP45</accession>
<dbReference type="AlphaFoldDB" id="A0AAV8ZP45"/>
<evidence type="ECO:0000313" key="1">
    <source>
        <dbReference type="EMBL" id="KAJ8967261.1"/>
    </source>
</evidence>